<dbReference type="InterPro" id="IPR050388">
    <property type="entry name" value="ABC_Ni/Peptide_Import"/>
</dbReference>
<dbReference type="Gene3D" id="3.40.50.300">
    <property type="entry name" value="P-loop containing nucleotide triphosphate hydrolases"/>
    <property type="match status" value="1"/>
</dbReference>
<dbReference type="InterPro" id="IPR027417">
    <property type="entry name" value="P-loop_NTPase"/>
</dbReference>
<evidence type="ECO:0000256" key="2">
    <source>
        <dbReference type="ARBA" id="ARBA00005417"/>
    </source>
</evidence>
<dbReference type="SMART" id="SM00382">
    <property type="entry name" value="AAA"/>
    <property type="match status" value="1"/>
</dbReference>
<protein>
    <submittedName>
        <fullName evidence="9">ATP-binding cassette domain-containing protein</fullName>
    </submittedName>
</protein>
<feature type="domain" description="ABC transporter" evidence="8">
    <location>
        <begin position="9"/>
        <end position="264"/>
    </location>
</feature>
<dbReference type="Pfam" id="PF00005">
    <property type="entry name" value="ABC_tran"/>
    <property type="match status" value="1"/>
</dbReference>
<dbReference type="PROSITE" id="PS00211">
    <property type="entry name" value="ABC_TRANSPORTER_1"/>
    <property type="match status" value="1"/>
</dbReference>
<sequence>MTAPSLTIDRLSVLYRTAHGEVLALDDVSVELERGEIVGLVGQTGSGKSTLVNAILNSLPRHQPGIINGSIRIGSQDPIGREGRALEPRSRPVTLVPQNTFESLNPLFRVKTQIVDLIISTSQSRKSWRDWFGSKKLDDRVLKTLEAVQLPAGRQILERYPHQLSGGQRQRVMIAMALLSEPQVIIADEPTASLDVSTQMEILKLFRRIASDQKISILLTTHNLGAAWEICDRVMVMHQGRIVESAARETFFANPRHPYTRSLLASASTPLGRNVIVGPDSEKQTLSAGCQFSKSCARALNVCSAARPPLLLDQPGHGVACYNPSTNDRPYAYDQP</sequence>
<gene>
    <name evidence="9" type="ORF">GR257_36865</name>
</gene>
<dbReference type="AlphaFoldDB" id="A0A7K3VUP5"/>
<comment type="similarity">
    <text evidence="2">Belongs to the ABC transporter superfamily.</text>
</comment>
<dbReference type="Pfam" id="PF08352">
    <property type="entry name" value="oligo_HPY"/>
    <property type="match status" value="1"/>
</dbReference>
<dbReference type="GO" id="GO:0005524">
    <property type="term" value="F:ATP binding"/>
    <property type="evidence" value="ECO:0007669"/>
    <property type="project" value="UniProtKB-KW"/>
</dbReference>
<evidence type="ECO:0000256" key="3">
    <source>
        <dbReference type="ARBA" id="ARBA00022448"/>
    </source>
</evidence>
<evidence type="ECO:0000256" key="7">
    <source>
        <dbReference type="ARBA" id="ARBA00023136"/>
    </source>
</evidence>
<dbReference type="InterPro" id="IPR017871">
    <property type="entry name" value="ABC_transporter-like_CS"/>
</dbReference>
<dbReference type="PANTHER" id="PTHR43297:SF2">
    <property type="entry name" value="DIPEPTIDE TRANSPORT ATP-BINDING PROTEIN DPPD"/>
    <property type="match status" value="1"/>
</dbReference>
<evidence type="ECO:0000313" key="9">
    <source>
        <dbReference type="EMBL" id="NEK20337.1"/>
    </source>
</evidence>
<dbReference type="GO" id="GO:0015833">
    <property type="term" value="P:peptide transport"/>
    <property type="evidence" value="ECO:0007669"/>
    <property type="project" value="InterPro"/>
</dbReference>
<dbReference type="RefSeq" id="WP_164050633.1">
    <property type="nucleotide sequence ID" value="NZ_JBGEXS010000004.1"/>
</dbReference>
<evidence type="ECO:0000256" key="6">
    <source>
        <dbReference type="ARBA" id="ARBA00022840"/>
    </source>
</evidence>
<evidence type="ECO:0000256" key="5">
    <source>
        <dbReference type="ARBA" id="ARBA00022741"/>
    </source>
</evidence>
<dbReference type="EMBL" id="WUFV01000040">
    <property type="protein sequence ID" value="NEK20337.1"/>
    <property type="molecule type" value="Genomic_DNA"/>
</dbReference>
<dbReference type="SUPFAM" id="SSF52540">
    <property type="entry name" value="P-loop containing nucleoside triphosphate hydrolases"/>
    <property type="match status" value="1"/>
</dbReference>
<evidence type="ECO:0000313" key="10">
    <source>
        <dbReference type="Proteomes" id="UP000471705"/>
    </source>
</evidence>
<evidence type="ECO:0000259" key="8">
    <source>
        <dbReference type="PROSITE" id="PS50893"/>
    </source>
</evidence>
<keyword evidence="4" id="KW-1003">Cell membrane</keyword>
<accession>A0A7K3VUP5</accession>
<dbReference type="PROSITE" id="PS50893">
    <property type="entry name" value="ABC_TRANSPORTER_2"/>
    <property type="match status" value="1"/>
</dbReference>
<dbReference type="Proteomes" id="UP000471705">
    <property type="component" value="Unassembled WGS sequence"/>
</dbReference>
<dbReference type="GO" id="GO:0005886">
    <property type="term" value="C:plasma membrane"/>
    <property type="evidence" value="ECO:0007669"/>
    <property type="project" value="UniProtKB-SubCell"/>
</dbReference>
<evidence type="ECO:0000256" key="1">
    <source>
        <dbReference type="ARBA" id="ARBA00004417"/>
    </source>
</evidence>
<comment type="subcellular location">
    <subcellularLocation>
        <location evidence="1">Cell inner membrane</location>
        <topology evidence="1">Peripheral membrane protein</topology>
    </subcellularLocation>
</comment>
<dbReference type="PANTHER" id="PTHR43297">
    <property type="entry name" value="OLIGOPEPTIDE TRANSPORT ATP-BINDING PROTEIN APPD"/>
    <property type="match status" value="1"/>
</dbReference>
<keyword evidence="6 9" id="KW-0067">ATP-binding</keyword>
<keyword evidence="3" id="KW-0813">Transport</keyword>
<dbReference type="InterPro" id="IPR013563">
    <property type="entry name" value="Oligopep_ABC_C"/>
</dbReference>
<dbReference type="CDD" id="cd03257">
    <property type="entry name" value="ABC_NikE_OppD_transporters"/>
    <property type="match status" value="1"/>
</dbReference>
<keyword evidence="5" id="KW-0547">Nucleotide-binding</keyword>
<dbReference type="GO" id="GO:0016887">
    <property type="term" value="F:ATP hydrolysis activity"/>
    <property type="evidence" value="ECO:0007669"/>
    <property type="project" value="InterPro"/>
</dbReference>
<keyword evidence="7" id="KW-0472">Membrane</keyword>
<proteinExistence type="inferred from homology"/>
<reference evidence="9 10" key="1">
    <citation type="submission" date="2019-12" db="EMBL/GenBank/DDBJ databases">
        <title>Rhizobium genotypes associated with high levels of biological nitrogen fixation by grain legumes in a temperate-maritime cropping system.</title>
        <authorList>
            <person name="Maluk M."/>
            <person name="Francesc Ferrando Molina F."/>
            <person name="Lopez Del Egido L."/>
            <person name="Lafos M."/>
            <person name="Langarica-Fuentes A."/>
            <person name="Gebre Yohannes G."/>
            <person name="Young M.W."/>
            <person name="Martin P."/>
            <person name="Gantlett R."/>
            <person name="Kenicer G."/>
            <person name="Hawes C."/>
            <person name="Begg G.S."/>
            <person name="Quilliam R.S."/>
            <person name="Squire G.R."/>
            <person name="Poole P.S."/>
            <person name="Young P.W."/>
            <person name="Iannetta P.M."/>
            <person name="James E.K."/>
        </authorList>
    </citation>
    <scope>NUCLEOTIDE SEQUENCE [LARGE SCALE GENOMIC DNA]</scope>
    <source>
        <strain evidence="9 10">JHI54</strain>
    </source>
</reference>
<dbReference type="InterPro" id="IPR003439">
    <property type="entry name" value="ABC_transporter-like_ATP-bd"/>
</dbReference>
<comment type="caution">
    <text evidence="9">The sequence shown here is derived from an EMBL/GenBank/DDBJ whole genome shotgun (WGS) entry which is preliminary data.</text>
</comment>
<dbReference type="NCBIfam" id="TIGR01727">
    <property type="entry name" value="oligo_HPY"/>
    <property type="match status" value="1"/>
</dbReference>
<name>A0A7K3VUP5_RHILE</name>
<dbReference type="InterPro" id="IPR003593">
    <property type="entry name" value="AAA+_ATPase"/>
</dbReference>
<organism evidence="9 10">
    <name type="scientific">Rhizobium leguminosarum</name>
    <dbReference type="NCBI Taxonomy" id="384"/>
    <lineage>
        <taxon>Bacteria</taxon>
        <taxon>Pseudomonadati</taxon>
        <taxon>Pseudomonadota</taxon>
        <taxon>Alphaproteobacteria</taxon>
        <taxon>Hyphomicrobiales</taxon>
        <taxon>Rhizobiaceae</taxon>
        <taxon>Rhizobium/Agrobacterium group</taxon>
        <taxon>Rhizobium</taxon>
    </lineage>
</organism>
<evidence type="ECO:0000256" key="4">
    <source>
        <dbReference type="ARBA" id="ARBA00022475"/>
    </source>
</evidence>